<dbReference type="EMBL" id="BAUL01000167">
    <property type="protein sequence ID" value="GAD96506.1"/>
    <property type="molecule type" value="Genomic_DNA"/>
</dbReference>
<sequence>MKSNIPSVPKTRQERTIGFIWPKDPRPGNPPRWPRHWRFLDVLFNKGPDIFVGTLDGPNATPRTARWSRWQDLYGHPDDGDEETRAPFPGADRGLKRYDFRTRKYKIPDEATWSHVQYCDDGKHGWGRDDVVHEVPQYFWDTNGVVYPAWAWHDLYYGQDVDYQYRI</sequence>
<dbReference type="HOGENOM" id="CLU_1652766_0_0_1"/>
<reference evidence="3" key="1">
    <citation type="journal article" date="2014" name="Genome Announc.">
        <title>Draft genome sequence of the formaldehyde-resistant fungus Byssochlamys spectabilis No. 5 (anamorph Paecilomyces variotii No. 5) (NBRC109023).</title>
        <authorList>
            <person name="Oka T."/>
            <person name="Ekino K."/>
            <person name="Fukuda K."/>
            <person name="Nomura Y."/>
        </authorList>
    </citation>
    <scope>NUCLEOTIDE SEQUENCE [LARGE SCALE GENOMIC DNA]</scope>
    <source>
        <strain evidence="3">No. 5 / NBRC 109023</strain>
    </source>
</reference>
<feature type="region of interest" description="Disordered" evidence="1">
    <location>
        <begin position="1"/>
        <end position="27"/>
    </location>
</feature>
<evidence type="ECO:0000256" key="1">
    <source>
        <dbReference type="SAM" id="MobiDB-lite"/>
    </source>
</evidence>
<dbReference type="Proteomes" id="UP000018001">
    <property type="component" value="Unassembled WGS sequence"/>
</dbReference>
<protein>
    <submittedName>
        <fullName evidence="2">Uncharacterized protein</fullName>
    </submittedName>
</protein>
<gene>
    <name evidence="2" type="ORF">PVAR5_5162</name>
</gene>
<proteinExistence type="predicted"/>
<name>V5G3D0_BYSSN</name>
<organism evidence="2 3">
    <name type="scientific">Byssochlamys spectabilis (strain No. 5 / NBRC 109023)</name>
    <name type="common">Paecilomyces variotii</name>
    <dbReference type="NCBI Taxonomy" id="1356009"/>
    <lineage>
        <taxon>Eukaryota</taxon>
        <taxon>Fungi</taxon>
        <taxon>Dikarya</taxon>
        <taxon>Ascomycota</taxon>
        <taxon>Pezizomycotina</taxon>
        <taxon>Eurotiomycetes</taxon>
        <taxon>Eurotiomycetidae</taxon>
        <taxon>Eurotiales</taxon>
        <taxon>Thermoascaceae</taxon>
        <taxon>Paecilomyces</taxon>
    </lineage>
</organism>
<evidence type="ECO:0000313" key="2">
    <source>
        <dbReference type="EMBL" id="GAD96506.1"/>
    </source>
</evidence>
<accession>V5G3D0</accession>
<keyword evidence="3" id="KW-1185">Reference proteome</keyword>
<dbReference type="OrthoDB" id="5331170at2759"/>
<evidence type="ECO:0000313" key="3">
    <source>
        <dbReference type="Proteomes" id="UP000018001"/>
    </source>
</evidence>
<dbReference type="InParanoid" id="V5G3D0"/>
<dbReference type="AlphaFoldDB" id="V5G3D0"/>
<dbReference type="eggNOG" id="ENOG502TDHF">
    <property type="taxonomic scope" value="Eukaryota"/>
</dbReference>
<comment type="caution">
    <text evidence="2">The sequence shown here is derived from an EMBL/GenBank/DDBJ whole genome shotgun (WGS) entry which is preliminary data.</text>
</comment>